<feature type="region of interest" description="Disordered" evidence="1">
    <location>
        <begin position="175"/>
        <end position="304"/>
    </location>
</feature>
<dbReference type="EMBL" id="JBCAWK010000004">
    <property type="protein sequence ID" value="KAK8861649.1"/>
    <property type="molecule type" value="Genomic_DNA"/>
</dbReference>
<dbReference type="KEGG" id="kne:92179730"/>
<dbReference type="Proteomes" id="UP001388673">
    <property type="component" value="Unassembled WGS sequence"/>
</dbReference>
<feature type="compositionally biased region" description="Polar residues" evidence="1">
    <location>
        <begin position="215"/>
        <end position="232"/>
    </location>
</feature>
<proteinExistence type="predicted"/>
<comment type="caution">
    <text evidence="2">The sequence shown here is derived from an EMBL/GenBank/DDBJ whole genome shotgun (WGS) entry which is preliminary data.</text>
</comment>
<evidence type="ECO:0000313" key="2">
    <source>
        <dbReference type="EMBL" id="KAK8861649.1"/>
    </source>
</evidence>
<evidence type="ECO:0000313" key="3">
    <source>
        <dbReference type="Proteomes" id="UP001388673"/>
    </source>
</evidence>
<reference evidence="2 3" key="1">
    <citation type="journal article" date="2024" name="bioRxiv">
        <title>Comparative genomics of Cryptococcus and Kwoniella reveals pathogenesis evolution and contrasting karyotype dynamics via intercentromeric recombination or chromosome fusion.</title>
        <authorList>
            <person name="Coelho M.A."/>
            <person name="David-Palma M."/>
            <person name="Shea T."/>
            <person name="Bowers K."/>
            <person name="McGinley-Smith S."/>
            <person name="Mohammad A.W."/>
            <person name="Gnirke A."/>
            <person name="Yurkov A.M."/>
            <person name="Nowrousian M."/>
            <person name="Sun S."/>
            <person name="Cuomo C.A."/>
            <person name="Heitman J."/>
        </authorList>
    </citation>
    <scope>NUCLEOTIDE SEQUENCE [LARGE SCALE GENOMIC DNA]</scope>
    <source>
        <strain evidence="2 3">CBS 13917</strain>
    </source>
</reference>
<organism evidence="2 3">
    <name type="scientific">Kwoniella newhampshirensis</name>
    <dbReference type="NCBI Taxonomy" id="1651941"/>
    <lineage>
        <taxon>Eukaryota</taxon>
        <taxon>Fungi</taxon>
        <taxon>Dikarya</taxon>
        <taxon>Basidiomycota</taxon>
        <taxon>Agaricomycotina</taxon>
        <taxon>Tremellomycetes</taxon>
        <taxon>Tremellales</taxon>
        <taxon>Cryptococcaceae</taxon>
        <taxon>Kwoniella</taxon>
    </lineage>
</organism>
<accession>A0AAW0Z155</accession>
<name>A0AAW0Z155_9TREE</name>
<feature type="compositionally biased region" description="Basic and acidic residues" evidence="1">
    <location>
        <begin position="256"/>
        <end position="269"/>
    </location>
</feature>
<dbReference type="GeneID" id="92179730"/>
<keyword evidence="3" id="KW-1185">Reference proteome</keyword>
<evidence type="ECO:0000256" key="1">
    <source>
        <dbReference type="SAM" id="MobiDB-lite"/>
    </source>
</evidence>
<sequence length="340" mass="37838">MTTNNIISSYSRFSDFVNLHCPWSHNPLGCALCRHPPPPDSRTRPLNPLARIFIPHWYLRSFSHRDNGLPTIHENERYSYGHRAGWPPTGGPPLPEQIPSYPGYHAPVPSQNMVFPSTVPQTYDSAQIPPCLPPYYQPNVPGPVLDRQLAASTAQSHYPAGHDTGLVWENRPQTQVRPSYFDGPTWSTNSIRTAQPPRPRFRAPGVKTPQIRITRPTTSRDMYTPSGWTPRSIQGDGEHDPRPKSQGGGAGAADHTVQEVETRQLKDDASTTSRSGKRQKAEEVGAEKEAGPSEGLKEGSSRAYEKTLEVTYTVSRRRIVSAPALIQPGLRAWRTFSRVV</sequence>
<dbReference type="AlphaFoldDB" id="A0AAW0Z155"/>
<protein>
    <submittedName>
        <fullName evidence="2">Uncharacterized protein</fullName>
    </submittedName>
</protein>
<dbReference type="RefSeq" id="XP_066804274.1">
    <property type="nucleotide sequence ID" value="XM_066945585.1"/>
</dbReference>
<gene>
    <name evidence="2" type="ORF">IAR55_002472</name>
</gene>
<feature type="compositionally biased region" description="Basic and acidic residues" evidence="1">
    <location>
        <begin position="279"/>
        <end position="304"/>
    </location>
</feature>